<evidence type="ECO:0000256" key="3">
    <source>
        <dbReference type="ARBA" id="ARBA00022670"/>
    </source>
</evidence>
<keyword evidence="3" id="KW-0645">Protease</keyword>
<comment type="similarity">
    <text evidence="2 7">Belongs to the peptidase M14 family.</text>
</comment>
<evidence type="ECO:0000256" key="2">
    <source>
        <dbReference type="ARBA" id="ARBA00005988"/>
    </source>
</evidence>
<evidence type="ECO:0000259" key="8">
    <source>
        <dbReference type="PROSITE" id="PS52035"/>
    </source>
</evidence>
<evidence type="ECO:0000256" key="5">
    <source>
        <dbReference type="ARBA" id="ARBA00022833"/>
    </source>
</evidence>
<dbReference type="GO" id="GO:0005615">
    <property type="term" value="C:extracellular space"/>
    <property type="evidence" value="ECO:0007669"/>
    <property type="project" value="TreeGrafter"/>
</dbReference>
<evidence type="ECO:0000256" key="4">
    <source>
        <dbReference type="ARBA" id="ARBA00022801"/>
    </source>
</evidence>
<dbReference type="HOGENOM" id="CLU_945473_0_0_7"/>
<keyword evidence="5" id="KW-0862">Zinc</keyword>
<evidence type="ECO:0000256" key="1">
    <source>
        <dbReference type="ARBA" id="ARBA00001947"/>
    </source>
</evidence>
<gene>
    <name evidence="9" type="ORF">A11Q_1444</name>
</gene>
<dbReference type="SUPFAM" id="SSF53187">
    <property type="entry name" value="Zn-dependent exopeptidases"/>
    <property type="match status" value="1"/>
</dbReference>
<evidence type="ECO:0000313" key="10">
    <source>
        <dbReference type="Proteomes" id="UP000012040"/>
    </source>
</evidence>
<evidence type="ECO:0000256" key="6">
    <source>
        <dbReference type="ARBA" id="ARBA00023049"/>
    </source>
</evidence>
<dbReference type="PROSITE" id="PS52035">
    <property type="entry name" value="PEPTIDASE_M14"/>
    <property type="match status" value="1"/>
</dbReference>
<evidence type="ECO:0000313" key="9">
    <source>
        <dbReference type="EMBL" id="AGH95660.1"/>
    </source>
</evidence>
<dbReference type="PATRIC" id="fig|1184267.3.peg.1463"/>
<feature type="active site" description="Proton donor/acceptor" evidence="7">
    <location>
        <position position="239"/>
    </location>
</feature>
<keyword evidence="4" id="KW-0378">Hydrolase</keyword>
<dbReference type="KEGG" id="bex:A11Q_1444"/>
<organism evidence="9 10">
    <name type="scientific">Pseudobdellovibrio exovorus JSS</name>
    <dbReference type="NCBI Taxonomy" id="1184267"/>
    <lineage>
        <taxon>Bacteria</taxon>
        <taxon>Pseudomonadati</taxon>
        <taxon>Bdellovibrionota</taxon>
        <taxon>Bdellovibrionia</taxon>
        <taxon>Bdellovibrionales</taxon>
        <taxon>Pseudobdellovibrionaceae</taxon>
        <taxon>Pseudobdellovibrio</taxon>
    </lineage>
</organism>
<dbReference type="PANTHER" id="PTHR11705:SF143">
    <property type="entry name" value="SLL0236 PROTEIN"/>
    <property type="match status" value="1"/>
</dbReference>
<name>M4VB10_9BACT</name>
<dbReference type="SMART" id="SM00631">
    <property type="entry name" value="Zn_pept"/>
    <property type="match status" value="1"/>
</dbReference>
<dbReference type="GO" id="GO:0008270">
    <property type="term" value="F:zinc ion binding"/>
    <property type="evidence" value="ECO:0007669"/>
    <property type="project" value="InterPro"/>
</dbReference>
<dbReference type="InterPro" id="IPR000834">
    <property type="entry name" value="Peptidase_M14"/>
</dbReference>
<dbReference type="PANTHER" id="PTHR11705">
    <property type="entry name" value="PROTEASE FAMILY M14 CARBOXYPEPTIDASE A,B"/>
    <property type="match status" value="1"/>
</dbReference>
<keyword evidence="6" id="KW-0482">Metalloprotease</keyword>
<dbReference type="AlphaFoldDB" id="M4VB10"/>
<dbReference type="eggNOG" id="COG2866">
    <property type="taxonomic scope" value="Bacteria"/>
</dbReference>
<keyword evidence="10" id="KW-1185">Reference proteome</keyword>
<protein>
    <recommendedName>
        <fullName evidence="8">Peptidase M14 domain-containing protein</fullName>
    </recommendedName>
</protein>
<comment type="cofactor">
    <cofactor evidence="1">
        <name>Zn(2+)</name>
        <dbReference type="ChEBI" id="CHEBI:29105"/>
    </cofactor>
</comment>
<dbReference type="EMBL" id="CP003537">
    <property type="protein sequence ID" value="AGH95660.1"/>
    <property type="molecule type" value="Genomic_DNA"/>
</dbReference>
<sequence length="294" mass="32202">MPESDTVMLDTIIGLFMLVSPSATNYDKVVQTLQQIEAQNPAAAQVITIGVNDQGVPIQGLKIGNGPVASLVVGTHHGNEYGSTAVALGVAESFAKNPVDGQTVYIIPVLNISGYNRNSRFETGLKGSQDPNRDYSGPCKRGAIFNLKSTKALADLLEEKNIQISATLHTYWPAVAYPWGISTRDTDIPQRDQYIELAKAATQESNYQVGNSTQLLYAADGAFEDYAYWKHGIWSLLFELGFSHSPSPSAIQTMIEVNVPGIRRFLETSPKQRVTDHLFTGRCDRGVLQRLILE</sequence>
<feature type="domain" description="Peptidase M14" evidence="8">
    <location>
        <begin position="22"/>
        <end position="269"/>
    </location>
</feature>
<evidence type="ECO:0000256" key="7">
    <source>
        <dbReference type="PROSITE-ProRule" id="PRU01379"/>
    </source>
</evidence>
<accession>M4VB10</accession>
<dbReference type="STRING" id="1184267.A11Q_1444"/>
<reference evidence="9 10" key="1">
    <citation type="journal article" date="2013" name="ISME J.">
        <title>By their genes ye shall know them: genomic signatures of predatory bacteria.</title>
        <authorList>
            <person name="Pasternak Z."/>
            <person name="Pietrokovski S."/>
            <person name="Rotem O."/>
            <person name="Gophna U."/>
            <person name="Lurie-Weinberger M.N."/>
            <person name="Jurkevitch E."/>
        </authorList>
    </citation>
    <scope>NUCLEOTIDE SEQUENCE [LARGE SCALE GENOMIC DNA]</scope>
    <source>
        <strain evidence="9 10">JSS</strain>
    </source>
</reference>
<dbReference type="GO" id="GO:0006508">
    <property type="term" value="P:proteolysis"/>
    <property type="evidence" value="ECO:0007669"/>
    <property type="project" value="UniProtKB-KW"/>
</dbReference>
<proteinExistence type="inferred from homology"/>
<dbReference type="Proteomes" id="UP000012040">
    <property type="component" value="Chromosome"/>
</dbReference>
<dbReference type="GO" id="GO:0004181">
    <property type="term" value="F:metallocarboxypeptidase activity"/>
    <property type="evidence" value="ECO:0007669"/>
    <property type="project" value="InterPro"/>
</dbReference>
<dbReference type="Pfam" id="PF00246">
    <property type="entry name" value="Peptidase_M14"/>
    <property type="match status" value="1"/>
</dbReference>
<dbReference type="RefSeq" id="WP_015470150.1">
    <property type="nucleotide sequence ID" value="NC_020813.1"/>
</dbReference>
<dbReference type="Gene3D" id="3.40.630.10">
    <property type="entry name" value="Zn peptidases"/>
    <property type="match status" value="1"/>
</dbReference>